<name>A0A1S1Z3Z4_FLAPC</name>
<gene>
    <name evidence="1" type="ORF">NH26_17495</name>
</gene>
<dbReference type="AlphaFoldDB" id="A0A1S1Z3Z4"/>
<proteinExistence type="predicted"/>
<dbReference type="Proteomes" id="UP000179797">
    <property type="component" value="Unassembled WGS sequence"/>
</dbReference>
<reference evidence="1 2" key="1">
    <citation type="journal article" date="2012" name="Int. J. Syst. Evol. Microbiol.">
        <title>Flammeovirga pacifica sp. nov., isolated from deep-sea sediment.</title>
        <authorList>
            <person name="Xu H."/>
            <person name="Fu Y."/>
            <person name="Yang N."/>
            <person name="Ding Z."/>
            <person name="Lai Q."/>
            <person name="Zeng R."/>
        </authorList>
    </citation>
    <scope>NUCLEOTIDE SEQUENCE [LARGE SCALE GENOMIC DNA]</scope>
    <source>
        <strain evidence="2">DSM 24597 / LMG 26175 / WPAGA1</strain>
    </source>
</reference>
<evidence type="ECO:0000313" key="1">
    <source>
        <dbReference type="EMBL" id="OHX68008.1"/>
    </source>
</evidence>
<organism evidence="1 2">
    <name type="scientific">Flammeovirga pacifica</name>
    <dbReference type="NCBI Taxonomy" id="915059"/>
    <lineage>
        <taxon>Bacteria</taxon>
        <taxon>Pseudomonadati</taxon>
        <taxon>Bacteroidota</taxon>
        <taxon>Cytophagia</taxon>
        <taxon>Cytophagales</taxon>
        <taxon>Flammeovirgaceae</taxon>
        <taxon>Flammeovirga</taxon>
    </lineage>
</organism>
<dbReference type="EMBL" id="JRYR02000001">
    <property type="protein sequence ID" value="OHX68008.1"/>
    <property type="molecule type" value="Genomic_DNA"/>
</dbReference>
<protein>
    <submittedName>
        <fullName evidence="1">Uncharacterized protein</fullName>
    </submittedName>
</protein>
<dbReference type="RefSeq" id="WP_044220068.1">
    <property type="nucleotide sequence ID" value="NZ_JRYR02000001.1"/>
</dbReference>
<evidence type="ECO:0000313" key="2">
    <source>
        <dbReference type="Proteomes" id="UP000179797"/>
    </source>
</evidence>
<keyword evidence="2" id="KW-1185">Reference proteome</keyword>
<comment type="caution">
    <text evidence="1">The sequence shown here is derived from an EMBL/GenBank/DDBJ whole genome shotgun (WGS) entry which is preliminary data.</text>
</comment>
<sequence length="451" mass="52726">MKDINLPTFLSDHQFVSKNQFNAIKSDLIATIDSTESLNDQSNGVMFYLTHLDRYEEENNLIDLIYKYVSITGYEMPDKGIHMHRDLSIQHLRLLENVGEDSINNAFTSRQIEPLDETSYYLRVLAPLMLCEEIKDWEVYKWVALEIVNFSLENGINEITPYGCLGLARYMMTKYEDMHLANDYAKYALTEIEKSNNKLLINAFYSDYAFIILPWLKEISECTQLIEDKYQLIRESEDAYLKGKNIKRYYQMMLFSGMNKEEALAVSQGRLSVESFDQKPEISAILEMYQLSKMTQRVNLEKVIMLIDKSPELYEGNLLHPSLLVMKAVHINNQKINDEGGLRKVFDRFKYWAGYSPNLFDVLKHFVEAEWRLQRNEIEKSKSLYKQALDLSSSNKSDLNCLIALRRLAVFSDLHIDKNDLKVFYNEALSIYQEFGDQKAIESFLKRFPSI</sequence>
<accession>A0A1S1Z3Z4</accession>
<dbReference type="OrthoDB" id="974272at2"/>